<dbReference type="Proteomes" id="UP000001364">
    <property type="component" value="Chromosome"/>
</dbReference>
<dbReference type="PhylomeDB" id="A0A0H3CC48"/>
<keyword evidence="3" id="KW-1185">Reference proteome</keyword>
<evidence type="ECO:0000313" key="3">
    <source>
        <dbReference type="Proteomes" id="UP000001364"/>
    </source>
</evidence>
<accession>A0A0H3CC48</accession>
<dbReference type="GeneID" id="7329742"/>
<dbReference type="SMR" id="A0A0H3CC48"/>
<dbReference type="AlphaFoldDB" id="A0A0H3CC48"/>
<dbReference type="HOGENOM" id="CLU_012377_0_0_5"/>
<dbReference type="OrthoDB" id="9780606at2"/>
<dbReference type="InterPro" id="IPR038726">
    <property type="entry name" value="PDDEXK_AddAB-type"/>
</dbReference>
<protein>
    <submittedName>
        <fullName evidence="2">ATP-dependent nuclease subunit B AddB</fullName>
    </submittedName>
</protein>
<organism evidence="2 3">
    <name type="scientific">Caulobacter vibrioides (strain NA1000 / CB15N)</name>
    <name type="common">Caulobacter crescentus</name>
    <dbReference type="NCBI Taxonomy" id="565050"/>
    <lineage>
        <taxon>Bacteria</taxon>
        <taxon>Pseudomonadati</taxon>
        <taxon>Pseudomonadota</taxon>
        <taxon>Alphaproteobacteria</taxon>
        <taxon>Caulobacterales</taxon>
        <taxon>Caulobacteraceae</taxon>
        <taxon>Caulobacter</taxon>
    </lineage>
</organism>
<dbReference type="SUPFAM" id="SSF52540">
    <property type="entry name" value="P-loop containing nucleoside triphosphate hydrolases"/>
    <property type="match status" value="1"/>
</dbReference>
<evidence type="ECO:0000313" key="2">
    <source>
        <dbReference type="EMBL" id="ACL97116.1"/>
    </source>
</evidence>
<feature type="domain" description="PD-(D/E)XK endonuclease-like" evidence="1">
    <location>
        <begin position="720"/>
        <end position="958"/>
    </location>
</feature>
<dbReference type="NCBIfam" id="TIGR02786">
    <property type="entry name" value="addB_alphas"/>
    <property type="match status" value="1"/>
</dbReference>
<dbReference type="Gene3D" id="3.90.320.10">
    <property type="match status" value="1"/>
</dbReference>
<dbReference type="PATRIC" id="fig|565050.3.peg.3561"/>
<proteinExistence type="predicted"/>
<dbReference type="RefSeq" id="YP_002519024.1">
    <property type="nucleotide sequence ID" value="NC_011916.1"/>
</dbReference>
<name>A0A0H3CC48_CAUVN</name>
<dbReference type="Pfam" id="PF12705">
    <property type="entry name" value="PDDEXK_1"/>
    <property type="match status" value="1"/>
</dbReference>
<evidence type="ECO:0000259" key="1">
    <source>
        <dbReference type="Pfam" id="PF12705"/>
    </source>
</evidence>
<dbReference type="KEGG" id="ccs:CCNA_03651"/>
<dbReference type="InterPro" id="IPR014153">
    <property type="entry name" value="Ds_break_AddB"/>
</dbReference>
<dbReference type="InterPro" id="IPR027417">
    <property type="entry name" value="P-loop_NTPase"/>
</dbReference>
<dbReference type="InterPro" id="IPR011604">
    <property type="entry name" value="PDDEXK-like_dom_sf"/>
</dbReference>
<dbReference type="RefSeq" id="WP_010921366.1">
    <property type="nucleotide sequence ID" value="NC_011916.1"/>
</dbReference>
<reference evidence="2 3" key="1">
    <citation type="journal article" date="2010" name="J. Bacteriol.">
        <title>The genetic basis of laboratory adaptation in Caulobacter crescentus.</title>
        <authorList>
            <person name="Marks M.E."/>
            <person name="Castro-Rojas C.M."/>
            <person name="Teiling C."/>
            <person name="Du L."/>
            <person name="Kapatral V."/>
            <person name="Walunas T.L."/>
            <person name="Crosson S."/>
        </authorList>
    </citation>
    <scope>NUCLEOTIDE SEQUENCE [LARGE SCALE GENOMIC DNA]</scope>
    <source>
        <strain evidence="3">NA1000 / CB15N</strain>
    </source>
</reference>
<sequence>MSGSAPFFDREGPRWYSIPAHRPFVDDLARGLLNTLEPLGPEALPRATVLTPTRRGARALADAFLSVGGGRALLLPQIRPLGDLDEGEPPFEPGELSLTLPPAISSRRRRFELARLVTDHGDKLSFKPGPVQALELAKALSEFLDSCQIEEVNFDDKLDGLAEGDLAQHWQVSARFLRSVLRAWSTRLDTLGLIDVSERRVRLLRALEAQWRDNPPTEVLVAAGSTGTAPATADLLRVIAAAPKGAVVLPGLDEDLADTAWAKIKGSQGEQHPQGAMKRLLDRAGVSRAEVRAWVPEVDSRGRWRRRIVNEALRPAEATADWLSQIAALRAEAPGLDPVAEGLTGFSVIAARAEEEAAGACALLLREALEDPVRTAALVTPDQTLARRVMTRLQRWGVIPDSSAGAPLAAAGSAILALHLARLVEEPLNPVRLLAFAKHPLVLGEDEVPAAALLERKGLRGAAPGSADVLRARLREAPDALALAERVLVAVNHAAAPYGDGALAAPARAAQALVEALESLIAPDRLWAGNAGECLGALMAALIQDGEPLPDASPQAFGDILDRLVNEETVRVGGATHPRLRILGAIEARLVRADRLVLAGLEEGVWPQGAPIDPFLSRPMRQRLGLPPPERRIGLTAHDFAQAASAPDVVLVHCERRGGAPAVESRWLWRLKTLAAGAGLELPRRDDVTDWVSALDAPGPYAPIGRPAPKPPVEDRPRKMAVTRVEALTRDPYAVWARDILKLYPLERPDEPVEARARGTAIHAAFERFAELYPDAVPAEAASAFEKLYVDALVSAGMPPTALAREKALAREAAAWVADWERQRRTQVRRIVVEAEGKLELVINGRPFTLTAKADRIEPTPDGTAHILDYKTGAAPSQKQVDTGFSPQLTLTAAILMNGGFPDLGRPAPGDLTYVRVTGRRPAGEEQVRAKGDGESEDAARKALEGLSSLIARYDDPDEPYRSRVAPQFVKEHPGDYAHLARVFEWSTSGDDGEGE</sequence>
<dbReference type="EMBL" id="CP001340">
    <property type="protein sequence ID" value="ACL97116.1"/>
    <property type="molecule type" value="Genomic_DNA"/>
</dbReference>
<gene>
    <name evidence="2" type="primary">addB</name>
    <name evidence="2" type="ordered locus">CCNA_03651</name>
</gene>